<feature type="non-terminal residue" evidence="10">
    <location>
        <position position="1"/>
    </location>
</feature>
<evidence type="ECO:0000313" key="10">
    <source>
        <dbReference type="EMBL" id="MBA0724212.1"/>
    </source>
</evidence>
<protein>
    <recommendedName>
        <fullName evidence="9">Cytochrome f large domain-containing protein</fullName>
    </recommendedName>
</protein>
<dbReference type="SUPFAM" id="SSF49441">
    <property type="entry name" value="Cytochrome f, large domain"/>
    <property type="match status" value="1"/>
</dbReference>
<comment type="caution">
    <text evidence="10">The sequence shown here is derived from an EMBL/GenBank/DDBJ whole genome shotgun (WGS) entry which is preliminary data.</text>
</comment>
<accession>A0A7J9AJV4</accession>
<comment type="subcellular location">
    <subcellularLocation>
        <location evidence="1">Membrane</location>
    </subcellularLocation>
</comment>
<evidence type="ECO:0000256" key="5">
    <source>
        <dbReference type="ARBA" id="ARBA00022989"/>
    </source>
</evidence>
<organism evidence="10 11">
    <name type="scientific">Gossypium laxum</name>
    <dbReference type="NCBI Taxonomy" id="34288"/>
    <lineage>
        <taxon>Eukaryota</taxon>
        <taxon>Viridiplantae</taxon>
        <taxon>Streptophyta</taxon>
        <taxon>Embryophyta</taxon>
        <taxon>Tracheophyta</taxon>
        <taxon>Spermatophyta</taxon>
        <taxon>Magnoliopsida</taxon>
        <taxon>eudicotyledons</taxon>
        <taxon>Gunneridae</taxon>
        <taxon>Pentapetalae</taxon>
        <taxon>rosids</taxon>
        <taxon>malvids</taxon>
        <taxon>Malvales</taxon>
        <taxon>Malvaceae</taxon>
        <taxon>Malvoideae</taxon>
        <taxon>Gossypium</taxon>
    </lineage>
</organism>
<dbReference type="EMBL" id="JABEZV010000011">
    <property type="protein sequence ID" value="MBA0724212.1"/>
    <property type="molecule type" value="Genomic_DNA"/>
</dbReference>
<dbReference type="Gene3D" id="2.60.40.830">
    <property type="entry name" value="Cytochrome f large domain"/>
    <property type="match status" value="1"/>
</dbReference>
<dbReference type="PROSITE" id="PS51010">
    <property type="entry name" value="CYTF"/>
    <property type="match status" value="1"/>
</dbReference>
<evidence type="ECO:0000259" key="9">
    <source>
        <dbReference type="Pfam" id="PF16639"/>
    </source>
</evidence>
<keyword evidence="2" id="KW-0602">Photosynthesis</keyword>
<keyword evidence="11" id="KW-1185">Reference proteome</keyword>
<dbReference type="PANTHER" id="PTHR33288">
    <property type="match status" value="1"/>
</dbReference>
<keyword evidence="7 8" id="KW-0472">Membrane</keyword>
<reference evidence="10 11" key="1">
    <citation type="journal article" date="2019" name="Genome Biol. Evol.">
        <title>Insights into the evolution of the New World diploid cottons (Gossypium, subgenus Houzingenia) based on genome sequencing.</title>
        <authorList>
            <person name="Grover C.E."/>
            <person name="Arick M.A. 2nd"/>
            <person name="Thrash A."/>
            <person name="Conover J.L."/>
            <person name="Sanders W.S."/>
            <person name="Peterson D.G."/>
            <person name="Frelichowski J.E."/>
            <person name="Scheffler J.A."/>
            <person name="Scheffler B.E."/>
            <person name="Wendel J.F."/>
        </authorList>
    </citation>
    <scope>NUCLEOTIDE SEQUENCE [LARGE SCALE GENOMIC DNA]</scope>
    <source>
        <strain evidence="10">4</strain>
        <tissue evidence="10">Leaf</tissue>
    </source>
</reference>
<feature type="non-terminal residue" evidence="10">
    <location>
        <position position="108"/>
    </location>
</feature>
<evidence type="ECO:0000256" key="8">
    <source>
        <dbReference type="SAM" id="Phobius"/>
    </source>
</evidence>
<evidence type="ECO:0000256" key="2">
    <source>
        <dbReference type="ARBA" id="ARBA00022531"/>
    </source>
</evidence>
<dbReference type="PRINTS" id="PR00610">
    <property type="entry name" value="CYTOCHROMEF"/>
</dbReference>
<keyword evidence="4 8" id="KW-0812">Transmembrane</keyword>
<dbReference type="Proteomes" id="UP000593574">
    <property type="component" value="Unassembled WGS sequence"/>
</dbReference>
<dbReference type="GO" id="GO:0005506">
    <property type="term" value="F:iron ion binding"/>
    <property type="evidence" value="ECO:0007669"/>
    <property type="project" value="InterPro"/>
</dbReference>
<evidence type="ECO:0000256" key="3">
    <source>
        <dbReference type="ARBA" id="ARBA00022640"/>
    </source>
</evidence>
<dbReference type="InterPro" id="IPR036826">
    <property type="entry name" value="Cyt_f_lg_dom_sf"/>
</dbReference>
<name>A0A7J9AJV4_9ROSI</name>
<dbReference type="InterPro" id="IPR002325">
    <property type="entry name" value="Cyt_f"/>
</dbReference>
<dbReference type="GO" id="GO:0009535">
    <property type="term" value="C:chloroplast thylakoid membrane"/>
    <property type="evidence" value="ECO:0007669"/>
    <property type="project" value="TreeGrafter"/>
</dbReference>
<evidence type="ECO:0000256" key="6">
    <source>
        <dbReference type="ARBA" id="ARBA00023078"/>
    </source>
</evidence>
<dbReference type="PANTHER" id="PTHR33288:SF10">
    <property type="entry name" value="CYTOCHROME F"/>
    <property type="match status" value="1"/>
</dbReference>
<gene>
    <name evidence="10" type="ORF">Golax_020919</name>
</gene>
<dbReference type="GO" id="GO:0020037">
    <property type="term" value="F:heme binding"/>
    <property type="evidence" value="ECO:0007669"/>
    <property type="project" value="InterPro"/>
</dbReference>
<evidence type="ECO:0000256" key="7">
    <source>
        <dbReference type="ARBA" id="ARBA00023136"/>
    </source>
</evidence>
<proteinExistence type="predicted"/>
<keyword evidence="3" id="KW-0934">Plastid</keyword>
<evidence type="ECO:0000313" key="11">
    <source>
        <dbReference type="Proteomes" id="UP000593574"/>
    </source>
</evidence>
<feature type="transmembrane region" description="Helical" evidence="8">
    <location>
        <begin position="6"/>
        <end position="33"/>
    </location>
</feature>
<feature type="domain" description="Cytochrome f large" evidence="9">
    <location>
        <begin position="20"/>
        <end position="108"/>
    </location>
</feature>
<keyword evidence="6" id="KW-0793">Thylakoid</keyword>
<keyword evidence="5 8" id="KW-1133">Transmembrane helix</keyword>
<dbReference type="GO" id="GO:0009055">
    <property type="term" value="F:electron transfer activity"/>
    <property type="evidence" value="ECO:0007669"/>
    <property type="project" value="InterPro"/>
</dbReference>
<dbReference type="Pfam" id="PF16639">
    <property type="entry name" value="Apocytochr_F_N"/>
    <property type="match status" value="1"/>
</dbReference>
<sequence length="108" mass="12256">FYLLISFEFIFLLIFFINLSCGALNVGAVLILSEGFELSPPNRIFPEMKEKIDNLSFQNYRPTKKNILVIGLVPGNKYNEITFSILSPDLASNKDVYLLKYPIYVGGN</sequence>
<dbReference type="InterPro" id="IPR024094">
    <property type="entry name" value="Cyt_f_lg_dom"/>
</dbReference>
<dbReference type="GO" id="GO:0015979">
    <property type="term" value="P:photosynthesis"/>
    <property type="evidence" value="ECO:0007669"/>
    <property type="project" value="UniProtKB-KW"/>
</dbReference>
<dbReference type="AlphaFoldDB" id="A0A7J9AJV4"/>
<evidence type="ECO:0000256" key="4">
    <source>
        <dbReference type="ARBA" id="ARBA00022692"/>
    </source>
</evidence>
<evidence type="ECO:0000256" key="1">
    <source>
        <dbReference type="ARBA" id="ARBA00004370"/>
    </source>
</evidence>